<dbReference type="CDD" id="cd00180">
    <property type="entry name" value="PKc"/>
    <property type="match status" value="1"/>
</dbReference>
<dbReference type="InterPro" id="IPR051681">
    <property type="entry name" value="Ser/Thr_Kinases-Pseudokinases"/>
</dbReference>
<reference evidence="2 3" key="1">
    <citation type="submission" date="2024-02" db="EMBL/GenBank/DDBJ databases">
        <authorList>
            <person name="Chen Y."/>
            <person name="Shah S."/>
            <person name="Dougan E. K."/>
            <person name="Thang M."/>
            <person name="Chan C."/>
        </authorList>
    </citation>
    <scope>NUCLEOTIDE SEQUENCE [LARGE SCALE GENOMIC DNA]</scope>
</reference>
<comment type="caution">
    <text evidence="2">The sequence shown here is derived from an EMBL/GenBank/DDBJ whole genome shotgun (WGS) entry which is preliminary data.</text>
</comment>
<dbReference type="InterPro" id="IPR011009">
    <property type="entry name" value="Kinase-like_dom_sf"/>
</dbReference>
<dbReference type="Proteomes" id="UP001642484">
    <property type="component" value="Unassembled WGS sequence"/>
</dbReference>
<dbReference type="InterPro" id="IPR008271">
    <property type="entry name" value="Ser/Thr_kinase_AS"/>
</dbReference>
<gene>
    <name evidence="2" type="ORF">CCMP2556_LOCUS10882</name>
</gene>
<keyword evidence="3" id="KW-1185">Reference proteome</keyword>
<dbReference type="EMBL" id="CAXAMN010005113">
    <property type="protein sequence ID" value="CAK9012510.1"/>
    <property type="molecule type" value="Genomic_DNA"/>
</dbReference>
<protein>
    <recommendedName>
        <fullName evidence="1">Protein kinase domain-containing protein</fullName>
    </recommendedName>
</protein>
<dbReference type="Pfam" id="PF00069">
    <property type="entry name" value="Pkinase"/>
    <property type="match status" value="1"/>
</dbReference>
<evidence type="ECO:0000313" key="3">
    <source>
        <dbReference type="Proteomes" id="UP001642484"/>
    </source>
</evidence>
<dbReference type="PROSITE" id="PS00108">
    <property type="entry name" value="PROTEIN_KINASE_ST"/>
    <property type="match status" value="1"/>
</dbReference>
<organism evidence="2 3">
    <name type="scientific">Durusdinium trenchii</name>
    <dbReference type="NCBI Taxonomy" id="1381693"/>
    <lineage>
        <taxon>Eukaryota</taxon>
        <taxon>Sar</taxon>
        <taxon>Alveolata</taxon>
        <taxon>Dinophyceae</taxon>
        <taxon>Suessiales</taxon>
        <taxon>Symbiodiniaceae</taxon>
        <taxon>Durusdinium</taxon>
    </lineage>
</organism>
<sequence>MGCGSSVASQYKGGAGNLKTCPACPARPVENQASQSGKKPKELRISSTALKFLAQGSSPDVSAIHYAHYAPEIGLKKVGRVEADNTHNFASEGAGCNGGHLGPWDKEDLSFGPSFGPLEFQPFDRDKISRLPIQKPCTAGAPFAGSQSYIVGGVLAKTDNCEVYLGAFSRTKVAVKRISKELSAQPFQTHVNEVRCLLRLQHERIVKLLGVFDSGDSLDIVLEYCRKGALRNYVTENCNPEHLFQILCDVAEALTFMHGEWFAHLDIKPHNILVEDVEQDSGLH</sequence>
<accession>A0ABP0JDN7</accession>
<proteinExistence type="predicted"/>
<feature type="domain" description="Protein kinase" evidence="1">
    <location>
        <begin position="149"/>
        <end position="284"/>
    </location>
</feature>
<evidence type="ECO:0000259" key="1">
    <source>
        <dbReference type="PROSITE" id="PS50011"/>
    </source>
</evidence>
<dbReference type="Gene3D" id="1.10.510.10">
    <property type="entry name" value="Transferase(Phosphotransferase) domain 1"/>
    <property type="match status" value="1"/>
</dbReference>
<dbReference type="PANTHER" id="PTHR44329">
    <property type="entry name" value="SERINE/THREONINE-PROTEIN KINASE TNNI3K-RELATED"/>
    <property type="match status" value="1"/>
</dbReference>
<dbReference type="SUPFAM" id="SSF56112">
    <property type="entry name" value="Protein kinase-like (PK-like)"/>
    <property type="match status" value="1"/>
</dbReference>
<dbReference type="InterPro" id="IPR000719">
    <property type="entry name" value="Prot_kinase_dom"/>
</dbReference>
<evidence type="ECO:0000313" key="2">
    <source>
        <dbReference type="EMBL" id="CAK9012510.1"/>
    </source>
</evidence>
<dbReference type="SMART" id="SM00220">
    <property type="entry name" value="S_TKc"/>
    <property type="match status" value="1"/>
</dbReference>
<name>A0ABP0JDN7_9DINO</name>
<dbReference type="PROSITE" id="PS50011">
    <property type="entry name" value="PROTEIN_KINASE_DOM"/>
    <property type="match status" value="1"/>
</dbReference>